<feature type="transmembrane region" description="Helical" evidence="7">
    <location>
        <begin position="378"/>
        <end position="397"/>
    </location>
</feature>
<keyword evidence="5 7" id="KW-0472">Membrane</keyword>
<feature type="compositionally biased region" description="Basic and acidic residues" evidence="6">
    <location>
        <begin position="574"/>
        <end position="592"/>
    </location>
</feature>
<evidence type="ECO:0000259" key="8">
    <source>
        <dbReference type="PROSITE" id="PS50850"/>
    </source>
</evidence>
<dbReference type="SUPFAM" id="SSF103473">
    <property type="entry name" value="MFS general substrate transporter"/>
    <property type="match status" value="1"/>
</dbReference>
<feature type="transmembrane region" description="Helical" evidence="7">
    <location>
        <begin position="404"/>
        <end position="423"/>
    </location>
</feature>
<evidence type="ECO:0000256" key="6">
    <source>
        <dbReference type="SAM" id="MobiDB-lite"/>
    </source>
</evidence>
<protein>
    <submittedName>
        <fullName evidence="9">ARAD1B04334p</fullName>
    </submittedName>
</protein>
<dbReference type="AlphaFoldDB" id="A0A060TAY9"/>
<feature type="transmembrane region" description="Helical" evidence="7">
    <location>
        <begin position="299"/>
        <end position="318"/>
    </location>
</feature>
<dbReference type="Pfam" id="PF07690">
    <property type="entry name" value="MFS_1"/>
    <property type="match status" value="1"/>
</dbReference>
<proteinExistence type="inferred from homology"/>
<feature type="transmembrane region" description="Helical" evidence="7">
    <location>
        <begin position="265"/>
        <end position="287"/>
    </location>
</feature>
<feature type="transmembrane region" description="Helical" evidence="7">
    <location>
        <begin position="114"/>
        <end position="133"/>
    </location>
</feature>
<feature type="compositionally biased region" description="Polar residues" evidence="6">
    <location>
        <begin position="22"/>
        <end position="42"/>
    </location>
</feature>
<dbReference type="GO" id="GO:0022857">
    <property type="term" value="F:transmembrane transporter activity"/>
    <property type="evidence" value="ECO:0007669"/>
    <property type="project" value="InterPro"/>
</dbReference>
<feature type="transmembrane region" description="Helical" evidence="7">
    <location>
        <begin position="202"/>
        <end position="222"/>
    </location>
</feature>
<evidence type="ECO:0000256" key="3">
    <source>
        <dbReference type="ARBA" id="ARBA00022692"/>
    </source>
</evidence>
<feature type="domain" description="Major facilitator superfamily (MFS) profile" evidence="8">
    <location>
        <begin position="79"/>
        <end position="565"/>
    </location>
</feature>
<feature type="transmembrane region" description="Helical" evidence="7">
    <location>
        <begin position="338"/>
        <end position="358"/>
    </location>
</feature>
<dbReference type="PROSITE" id="PS00217">
    <property type="entry name" value="SUGAR_TRANSPORT_2"/>
    <property type="match status" value="1"/>
</dbReference>
<dbReference type="InterPro" id="IPR005829">
    <property type="entry name" value="Sugar_transporter_CS"/>
</dbReference>
<dbReference type="EMBL" id="HG937692">
    <property type="protein sequence ID" value="CDP36057.1"/>
    <property type="molecule type" value="Genomic_DNA"/>
</dbReference>
<dbReference type="PANTHER" id="PTHR23501">
    <property type="entry name" value="MAJOR FACILITATOR SUPERFAMILY"/>
    <property type="match status" value="1"/>
</dbReference>
<dbReference type="Gene3D" id="1.20.1250.20">
    <property type="entry name" value="MFS general substrate transporter like domains"/>
    <property type="match status" value="1"/>
</dbReference>
<name>A0A060TAY9_BLAAD</name>
<evidence type="ECO:0000256" key="7">
    <source>
        <dbReference type="SAM" id="Phobius"/>
    </source>
</evidence>
<keyword evidence="3 7" id="KW-0812">Transmembrane</keyword>
<feature type="transmembrane region" description="Helical" evidence="7">
    <location>
        <begin position="435"/>
        <end position="454"/>
    </location>
</feature>
<dbReference type="PANTHER" id="PTHR23501:SF198">
    <property type="entry name" value="AZOLE RESISTANCE PROTEIN 1-RELATED"/>
    <property type="match status" value="1"/>
</dbReference>
<evidence type="ECO:0000256" key="2">
    <source>
        <dbReference type="ARBA" id="ARBA00008335"/>
    </source>
</evidence>
<keyword evidence="4 7" id="KW-1133">Transmembrane helix</keyword>
<dbReference type="CDD" id="cd17502">
    <property type="entry name" value="MFS_Azr1_MDR_like"/>
    <property type="match status" value="1"/>
</dbReference>
<comment type="subcellular location">
    <subcellularLocation>
        <location evidence="1">Membrane</location>
        <topology evidence="1">Multi-pass membrane protein</topology>
    </subcellularLocation>
</comment>
<dbReference type="InterPro" id="IPR020846">
    <property type="entry name" value="MFS_dom"/>
</dbReference>
<feature type="region of interest" description="Disordered" evidence="6">
    <location>
        <begin position="1"/>
        <end position="60"/>
    </location>
</feature>
<evidence type="ECO:0000256" key="5">
    <source>
        <dbReference type="ARBA" id="ARBA00023136"/>
    </source>
</evidence>
<evidence type="ECO:0000256" key="4">
    <source>
        <dbReference type="ARBA" id="ARBA00022989"/>
    </source>
</evidence>
<dbReference type="InterPro" id="IPR011701">
    <property type="entry name" value="MFS"/>
</dbReference>
<dbReference type="PhylomeDB" id="A0A060TAY9"/>
<reference evidence="9" key="2">
    <citation type="submission" date="2014-06" db="EMBL/GenBank/DDBJ databases">
        <title>The complete genome of Blastobotrys (Arxula) adeninivorans LS3 - a yeast of biotechnological interest.</title>
        <authorList>
            <person name="Kunze G."/>
            <person name="Gaillardin C."/>
            <person name="Czernicka M."/>
            <person name="Durrens P."/>
            <person name="Martin T."/>
            <person name="Boer E."/>
            <person name="Gabaldon T."/>
            <person name="Cruz J."/>
            <person name="Talla E."/>
            <person name="Marck C."/>
            <person name="Goffeau A."/>
            <person name="Barbe V."/>
            <person name="Baret P."/>
            <person name="Baronian K."/>
            <person name="Beier S."/>
            <person name="Bleykasten C."/>
            <person name="Bode R."/>
            <person name="Casaregola S."/>
            <person name="Despons L."/>
            <person name="Fairhead C."/>
            <person name="Giersberg M."/>
            <person name="Gierski P."/>
            <person name="Hahnel U."/>
            <person name="Hartmann A."/>
            <person name="Jankowska D."/>
            <person name="Jubin C."/>
            <person name="Jung P."/>
            <person name="Lafontaine I."/>
            <person name="Leh-Louis V."/>
            <person name="Lemaire M."/>
            <person name="Marcet-Houben M."/>
            <person name="Mascher M."/>
            <person name="Morel G."/>
            <person name="Richard G.-F."/>
            <person name="Riechen J."/>
            <person name="Sacerdot C."/>
            <person name="Sarkar A."/>
            <person name="Savel G."/>
            <person name="Schacherer J."/>
            <person name="Sherman D."/>
            <person name="Straub M.-L."/>
            <person name="Stein N."/>
            <person name="Thierry A."/>
            <person name="Trautwein-Schult A."/>
            <person name="Westhof E."/>
            <person name="Worch S."/>
            <person name="Dujon B."/>
            <person name="Souciet J.-L."/>
            <person name="Wincker P."/>
            <person name="Scholz U."/>
            <person name="Neuveglise N."/>
        </authorList>
    </citation>
    <scope>NUCLEOTIDE SEQUENCE</scope>
    <source>
        <strain evidence="9">LS3</strain>
    </source>
</reference>
<feature type="transmembrane region" description="Helical" evidence="7">
    <location>
        <begin position="169"/>
        <end position="190"/>
    </location>
</feature>
<evidence type="ECO:0000313" key="9">
    <source>
        <dbReference type="EMBL" id="CDP36057.1"/>
    </source>
</evidence>
<feature type="transmembrane region" description="Helical" evidence="7">
    <location>
        <begin position="542"/>
        <end position="560"/>
    </location>
</feature>
<feature type="transmembrane region" description="Helical" evidence="7">
    <location>
        <begin position="234"/>
        <end position="253"/>
    </location>
</feature>
<feature type="transmembrane region" description="Helical" evidence="7">
    <location>
        <begin position="466"/>
        <end position="486"/>
    </location>
</feature>
<accession>A0A060TAY9</accession>
<dbReference type="InterPro" id="IPR036259">
    <property type="entry name" value="MFS_trans_sf"/>
</dbReference>
<reference evidence="9" key="1">
    <citation type="submission" date="2014-02" db="EMBL/GenBank/DDBJ databases">
        <authorList>
            <person name="Genoscope - CEA"/>
        </authorList>
    </citation>
    <scope>NUCLEOTIDE SEQUENCE</scope>
    <source>
        <strain evidence="9">LS3</strain>
    </source>
</reference>
<organism evidence="9">
    <name type="scientific">Blastobotrys adeninivorans</name>
    <name type="common">Yeast</name>
    <name type="synonym">Arxula adeninivorans</name>
    <dbReference type="NCBI Taxonomy" id="409370"/>
    <lineage>
        <taxon>Eukaryota</taxon>
        <taxon>Fungi</taxon>
        <taxon>Dikarya</taxon>
        <taxon>Ascomycota</taxon>
        <taxon>Saccharomycotina</taxon>
        <taxon>Dipodascomycetes</taxon>
        <taxon>Dipodascales</taxon>
        <taxon>Trichomonascaceae</taxon>
        <taxon>Blastobotrys</taxon>
    </lineage>
</organism>
<feature type="transmembrane region" description="Helical" evidence="7">
    <location>
        <begin position="145"/>
        <end position="163"/>
    </location>
</feature>
<sequence length="592" mass="62708">MTGNSAESIDSVVKDTVVEPRQSGSSVSNEINEVDNRSVNGNNERKNQDDDDEDDVVESAGDGTTAADQVLHGLPLLLCAVSLLLCMFLVALDQTIVATILSTVGNKFDDFGDVSWIASGFLLPTAVLAMNWGKISLVFGRKYTMIAAVILFEAGSLMCALANSMNVLIGGRVLAGVGGGGIQVMVFVILTEITTIDKRGMFQGLIGAAFGIASVVGPLVGGAFTSHVSWRWCFYINLPVGGVALAFITIFFNPPRTRGSFKEKLLMIDYLGTVLLGAGLTLLLLALSLGSTTDPWNSAIVISFFVVGGVLCLVFCFYNFRISKIPLIPWRVAKVPTVMAPCLGIGFLMGAFMSGVLYLSTYFQVVLGADAMHSGIDLLPLIIPLVLTSICMGVVVSKTRYTKPFASFGTSLVVIGFGLMTLLDAHSSLGRRMGFQIITGLGVGCIFQSVALSLQVSAPKDQGGVLVATAMLGMFRSLGAVLGSSIGQTIQSVVFSTGVSALDLPAGIDPDTLLSSPDTINALSPDLQTLVIDAFVKGFQRVMYFALAFAICAFLCTIFFTNKRIPKSNTGGHKKNDIENPKPSETSEKTEA</sequence>
<feature type="region of interest" description="Disordered" evidence="6">
    <location>
        <begin position="570"/>
        <end position="592"/>
    </location>
</feature>
<gene>
    <name evidence="9" type="ORF">GNLVRS02_ARAD1B04334g</name>
</gene>
<evidence type="ECO:0000256" key="1">
    <source>
        <dbReference type="ARBA" id="ARBA00004141"/>
    </source>
</evidence>
<dbReference type="PROSITE" id="PS50850">
    <property type="entry name" value="MFS"/>
    <property type="match status" value="1"/>
</dbReference>
<feature type="transmembrane region" description="Helical" evidence="7">
    <location>
        <begin position="76"/>
        <end position="102"/>
    </location>
</feature>
<comment type="similarity">
    <text evidence="2">Belongs to the major facilitator superfamily.</text>
</comment>
<dbReference type="Gene3D" id="1.20.1720.10">
    <property type="entry name" value="Multidrug resistance protein D"/>
    <property type="match status" value="1"/>
</dbReference>
<dbReference type="GO" id="GO:0005886">
    <property type="term" value="C:plasma membrane"/>
    <property type="evidence" value="ECO:0007669"/>
    <property type="project" value="TreeGrafter"/>
</dbReference>